<evidence type="ECO:0000256" key="1">
    <source>
        <dbReference type="ARBA" id="ARBA00009336"/>
    </source>
</evidence>
<comment type="similarity">
    <text evidence="1">Belongs to the glycosyl hydrolase 18 family.</text>
</comment>
<reference evidence="2 3" key="1">
    <citation type="submission" date="2018-11" db="EMBL/GenBank/DDBJ databases">
        <authorList>
            <consortium name="Pathogen Informatics"/>
        </authorList>
    </citation>
    <scope>NUCLEOTIDE SEQUENCE [LARGE SCALE GENOMIC DNA]</scope>
</reference>
<dbReference type="Gene3D" id="3.20.20.80">
    <property type="entry name" value="Glycosidases"/>
    <property type="match status" value="1"/>
</dbReference>
<dbReference type="AlphaFoldDB" id="A0A3P7IX30"/>
<gene>
    <name evidence="2" type="ORF">SVUK_LOCUS9924</name>
</gene>
<evidence type="ECO:0000313" key="3">
    <source>
        <dbReference type="Proteomes" id="UP000270094"/>
    </source>
</evidence>
<dbReference type="InterPro" id="IPR029070">
    <property type="entry name" value="Chitinase_insertion_sf"/>
</dbReference>
<proteinExistence type="inferred from homology"/>
<accession>A0A3P7IX30</accession>
<dbReference type="SUPFAM" id="SSF51445">
    <property type="entry name" value="(Trans)glycosidases"/>
    <property type="match status" value="1"/>
</dbReference>
<dbReference type="PANTHER" id="PTHR46066:SF2">
    <property type="entry name" value="CHITINASE DOMAIN-CONTAINING PROTEIN 1"/>
    <property type="match status" value="1"/>
</dbReference>
<dbReference type="InterPro" id="IPR017853">
    <property type="entry name" value="GH"/>
</dbReference>
<keyword evidence="3" id="KW-1185">Reference proteome</keyword>
<dbReference type="Proteomes" id="UP000270094">
    <property type="component" value="Unassembled WGS sequence"/>
</dbReference>
<organism evidence="2 3">
    <name type="scientific">Strongylus vulgaris</name>
    <name type="common">Blood worm</name>
    <dbReference type="NCBI Taxonomy" id="40348"/>
    <lineage>
        <taxon>Eukaryota</taxon>
        <taxon>Metazoa</taxon>
        <taxon>Ecdysozoa</taxon>
        <taxon>Nematoda</taxon>
        <taxon>Chromadorea</taxon>
        <taxon>Rhabditida</taxon>
        <taxon>Rhabditina</taxon>
        <taxon>Rhabditomorpha</taxon>
        <taxon>Strongyloidea</taxon>
        <taxon>Strongylidae</taxon>
        <taxon>Strongylus</taxon>
    </lineage>
</organism>
<sequence>MHDIDHDWMDEVRKNNSDVKIVPRILFDGWEVQASVQFLQNDAWMNRCASDLINLLTRTQFDGAVVELWASVMIQTGGEAVELLIEMLRAWGDAFHKKDLQLIVPVGPPLNPENRPTGMFTPGHFFALSEKVDYVQDFFGCSATYSLSYTQIMTYDYTSKDMLGVAPYDWVDHSIAAVLDRLPEVAGQLMVGLNYYGYEYSGRSIEAVNFDKYLEKLKKDGNKLEWDSKAKEHFVNTGSISIELKLALIFRSSKIYYPSLTSIEMRLNAARKHGVGAAIWDFGQGLNYFTQLL</sequence>
<dbReference type="GO" id="GO:0012505">
    <property type="term" value="C:endomembrane system"/>
    <property type="evidence" value="ECO:0007669"/>
    <property type="project" value="TreeGrafter"/>
</dbReference>
<dbReference type="OrthoDB" id="10254444at2759"/>
<dbReference type="EMBL" id="UYYB01094751">
    <property type="protein sequence ID" value="VDM74926.1"/>
    <property type="molecule type" value="Genomic_DNA"/>
</dbReference>
<dbReference type="GO" id="GO:0070492">
    <property type="term" value="F:oligosaccharide binding"/>
    <property type="evidence" value="ECO:0007669"/>
    <property type="project" value="TreeGrafter"/>
</dbReference>
<dbReference type="Gene3D" id="3.10.50.10">
    <property type="match status" value="1"/>
</dbReference>
<protein>
    <submittedName>
        <fullName evidence="2">Uncharacterized protein</fullName>
    </submittedName>
</protein>
<evidence type="ECO:0000313" key="2">
    <source>
        <dbReference type="EMBL" id="VDM74926.1"/>
    </source>
</evidence>
<name>A0A3P7IX30_STRVU</name>
<dbReference type="PANTHER" id="PTHR46066">
    <property type="entry name" value="CHITINASE DOMAIN-CONTAINING PROTEIN 1 FAMILY MEMBER"/>
    <property type="match status" value="1"/>
</dbReference>